<dbReference type="GO" id="GO:0033116">
    <property type="term" value="C:endoplasmic reticulum-Golgi intermediate compartment membrane"/>
    <property type="evidence" value="ECO:0007669"/>
    <property type="project" value="UniProtKB-SubCell"/>
</dbReference>
<dbReference type="GO" id="GO:0006890">
    <property type="term" value="P:retrograde vesicle-mediated transport, Golgi to endoplasmic reticulum"/>
    <property type="evidence" value="ECO:0007669"/>
    <property type="project" value="TreeGrafter"/>
</dbReference>
<dbReference type="Pfam" id="PF07970">
    <property type="entry name" value="COPIIcoated_ERV"/>
    <property type="match status" value="1"/>
</dbReference>
<dbReference type="InterPro" id="IPR012936">
    <property type="entry name" value="Erv_C"/>
</dbReference>
<evidence type="ECO:0000313" key="3">
    <source>
        <dbReference type="EMBL" id="ETE61448.1"/>
    </source>
</evidence>
<keyword evidence="1" id="KW-0931">ER-Golgi transport</keyword>
<feature type="non-terminal residue" evidence="3">
    <location>
        <position position="1"/>
    </location>
</feature>
<dbReference type="PANTHER" id="PTHR10984">
    <property type="entry name" value="ENDOPLASMIC RETICULUM-GOLGI INTERMEDIATE COMPARTMENT PROTEIN"/>
    <property type="match status" value="1"/>
</dbReference>
<dbReference type="EMBL" id="AZIM01003898">
    <property type="protein sequence ID" value="ETE61448.1"/>
    <property type="molecule type" value="Genomic_DNA"/>
</dbReference>
<feature type="domain" description="Endoplasmic reticulum vesicle transporter C-terminal" evidence="2">
    <location>
        <begin position="91"/>
        <end position="135"/>
    </location>
</feature>
<sequence>MRRLNRKKTLNLVKELDAFPKVIFELSPMQREWQRILQNIQARLQEEHSLQDIIFKSAFKSASTALPPRAIPHPRGHAHLAALERVINHAAGSHGVSGIFMKYDISSLMVTVTEEHMPFWQFIVRLCGIVGGIFSTT</sequence>
<evidence type="ECO:0000313" key="4">
    <source>
        <dbReference type="Proteomes" id="UP000018936"/>
    </source>
</evidence>
<keyword evidence="1" id="KW-0813">Transport</keyword>
<dbReference type="OrthoDB" id="5541786at2759"/>
<dbReference type="GO" id="GO:0030134">
    <property type="term" value="C:COPII-coated ER to Golgi transport vesicle"/>
    <property type="evidence" value="ECO:0007669"/>
    <property type="project" value="TreeGrafter"/>
</dbReference>
<keyword evidence="4" id="KW-1185">Reference proteome</keyword>
<keyword evidence="1" id="KW-0333">Golgi apparatus</keyword>
<dbReference type="InterPro" id="IPR045888">
    <property type="entry name" value="Erv"/>
</dbReference>
<dbReference type="AlphaFoldDB" id="V8NII6"/>
<evidence type="ECO:0000256" key="1">
    <source>
        <dbReference type="RuleBase" id="RU369013"/>
    </source>
</evidence>
<dbReference type="PANTHER" id="PTHR10984:SF30">
    <property type="entry name" value="ENDOPLASMIC RETICULUM-GOLGI INTERMEDIATE COMPARTMENT PROTEIN 2"/>
    <property type="match status" value="1"/>
</dbReference>
<reference evidence="3 4" key="1">
    <citation type="journal article" date="2013" name="Proc. Natl. Acad. Sci. U.S.A.">
        <title>The king cobra genome reveals dynamic gene evolution and adaptation in the snake venom system.</title>
        <authorList>
            <person name="Vonk F.J."/>
            <person name="Casewell N.R."/>
            <person name="Henkel C.V."/>
            <person name="Heimberg A.M."/>
            <person name="Jansen H.J."/>
            <person name="McCleary R.J."/>
            <person name="Kerkkamp H.M."/>
            <person name="Vos R.A."/>
            <person name="Guerreiro I."/>
            <person name="Calvete J.J."/>
            <person name="Wuster W."/>
            <person name="Woods A.E."/>
            <person name="Logan J.M."/>
            <person name="Harrison R.A."/>
            <person name="Castoe T.A."/>
            <person name="de Koning A.P."/>
            <person name="Pollock D.D."/>
            <person name="Yandell M."/>
            <person name="Calderon D."/>
            <person name="Renjifo C."/>
            <person name="Currier R.B."/>
            <person name="Salgado D."/>
            <person name="Pla D."/>
            <person name="Sanz L."/>
            <person name="Hyder A.S."/>
            <person name="Ribeiro J.M."/>
            <person name="Arntzen J.W."/>
            <person name="van den Thillart G.E."/>
            <person name="Boetzer M."/>
            <person name="Pirovano W."/>
            <person name="Dirks R.P."/>
            <person name="Spaink H.P."/>
            <person name="Duboule D."/>
            <person name="McGlinn E."/>
            <person name="Kini R.M."/>
            <person name="Richardson M.K."/>
        </authorList>
    </citation>
    <scope>NUCLEOTIDE SEQUENCE</scope>
    <source>
        <tissue evidence="3">Blood</tissue>
    </source>
</reference>
<proteinExistence type="inferred from homology"/>
<protein>
    <recommendedName>
        <fullName evidence="1">Endoplasmic reticulum-Golgi intermediate compartment protein</fullName>
    </recommendedName>
</protein>
<name>V8NII6_OPHHA</name>
<accession>V8NII6</accession>
<comment type="subcellular location">
    <subcellularLocation>
        <location evidence="1">Endoplasmic reticulum membrane</location>
        <topology evidence="1">Multi-pass membrane protein</topology>
    </subcellularLocation>
    <subcellularLocation>
        <location evidence="1">Endoplasmic reticulum-Golgi intermediate compartment membrane</location>
        <topology evidence="1">Multi-pass membrane protein</topology>
    </subcellularLocation>
    <subcellularLocation>
        <location evidence="1">Golgi apparatus membrane</location>
        <topology evidence="1">Multi-pass membrane protein</topology>
    </subcellularLocation>
</comment>
<dbReference type="GO" id="GO:0000139">
    <property type="term" value="C:Golgi membrane"/>
    <property type="evidence" value="ECO:0007669"/>
    <property type="project" value="UniProtKB-SubCell"/>
</dbReference>
<dbReference type="GO" id="GO:0005789">
    <property type="term" value="C:endoplasmic reticulum membrane"/>
    <property type="evidence" value="ECO:0007669"/>
    <property type="project" value="UniProtKB-SubCell"/>
</dbReference>
<keyword evidence="1" id="KW-0256">Endoplasmic reticulum</keyword>
<comment type="caution">
    <text evidence="3">The sequence shown here is derived from an EMBL/GenBank/DDBJ whole genome shotgun (WGS) entry which is preliminary data.</text>
</comment>
<gene>
    <name evidence="3" type="primary">ERGIC2</name>
    <name evidence="3" type="ORF">L345_12803</name>
</gene>
<dbReference type="GO" id="GO:0006888">
    <property type="term" value="P:endoplasmic reticulum to Golgi vesicle-mediated transport"/>
    <property type="evidence" value="ECO:0007669"/>
    <property type="project" value="UniProtKB-UniRule"/>
</dbReference>
<feature type="non-terminal residue" evidence="3">
    <location>
        <position position="137"/>
    </location>
</feature>
<comment type="similarity">
    <text evidence="1">Belongs to the ERGIC family.</text>
</comment>
<dbReference type="Proteomes" id="UP000018936">
    <property type="component" value="Unassembled WGS sequence"/>
</dbReference>
<organism evidence="3 4">
    <name type="scientific">Ophiophagus hannah</name>
    <name type="common">King cobra</name>
    <name type="synonym">Naja hannah</name>
    <dbReference type="NCBI Taxonomy" id="8665"/>
    <lineage>
        <taxon>Eukaryota</taxon>
        <taxon>Metazoa</taxon>
        <taxon>Chordata</taxon>
        <taxon>Craniata</taxon>
        <taxon>Vertebrata</taxon>
        <taxon>Euteleostomi</taxon>
        <taxon>Lepidosauria</taxon>
        <taxon>Squamata</taxon>
        <taxon>Bifurcata</taxon>
        <taxon>Unidentata</taxon>
        <taxon>Episquamata</taxon>
        <taxon>Toxicofera</taxon>
        <taxon>Serpentes</taxon>
        <taxon>Colubroidea</taxon>
        <taxon>Elapidae</taxon>
        <taxon>Elapinae</taxon>
        <taxon>Ophiophagus</taxon>
    </lineage>
</organism>
<comment type="function">
    <text evidence="1">Plays a role in transport between endoplasmic reticulum and Golgi.</text>
</comment>
<evidence type="ECO:0000259" key="2">
    <source>
        <dbReference type="Pfam" id="PF07970"/>
    </source>
</evidence>